<dbReference type="Gene3D" id="2.40.330.10">
    <property type="entry name" value="DNA-binding pseudobarrel domain"/>
    <property type="match status" value="2"/>
</dbReference>
<dbReference type="SMART" id="SM01019">
    <property type="entry name" value="B3"/>
    <property type="match status" value="2"/>
</dbReference>
<evidence type="ECO:0000313" key="7">
    <source>
        <dbReference type="EMBL" id="CAJ1970585.1"/>
    </source>
</evidence>
<comment type="subcellular location">
    <subcellularLocation>
        <location evidence="1">Nucleus</location>
    </subcellularLocation>
</comment>
<dbReference type="Pfam" id="PF02362">
    <property type="entry name" value="B3"/>
    <property type="match status" value="2"/>
</dbReference>
<dbReference type="SUPFAM" id="SSF101936">
    <property type="entry name" value="DNA-binding pseudobarrel domain"/>
    <property type="match status" value="2"/>
</dbReference>
<accession>A0AA86VZW9</accession>
<dbReference type="GO" id="GO:0005634">
    <property type="term" value="C:nucleus"/>
    <property type="evidence" value="ECO:0007669"/>
    <property type="project" value="UniProtKB-SubCell"/>
</dbReference>
<dbReference type="GO" id="GO:0003677">
    <property type="term" value="F:DNA binding"/>
    <property type="evidence" value="ECO:0007669"/>
    <property type="project" value="UniProtKB-KW"/>
</dbReference>
<evidence type="ECO:0000313" key="8">
    <source>
        <dbReference type="Proteomes" id="UP001189624"/>
    </source>
</evidence>
<evidence type="ECO:0000259" key="6">
    <source>
        <dbReference type="PROSITE" id="PS50863"/>
    </source>
</evidence>
<dbReference type="AlphaFoldDB" id="A0AA86VZW9"/>
<evidence type="ECO:0000256" key="3">
    <source>
        <dbReference type="ARBA" id="ARBA00023125"/>
    </source>
</evidence>
<evidence type="ECO:0000256" key="4">
    <source>
        <dbReference type="ARBA" id="ARBA00023163"/>
    </source>
</evidence>
<dbReference type="Gramene" id="rna-AYBTSS11_LOCUS22570">
    <property type="protein sequence ID" value="CAJ1970585.1"/>
    <property type="gene ID" value="gene-AYBTSS11_LOCUS22570"/>
</dbReference>
<protein>
    <recommendedName>
        <fullName evidence="6">TF-B3 domain-containing protein</fullName>
    </recommendedName>
</protein>
<sequence>MLHKYRVVFSLGYSACFSISLEDSQLEAGAFVPRFRVLLLLGKCKMQIPTSFTKFFNGITPCKATLVDHDGKSWDVNLENIDGGLVFENGWEKFAKERDLEDGDFLVFQYDGIFTFSVKVFSKTGCRKVAAPPSGGQILTTVKLEQDYEQTSGQVQNGVKRKHSSLSPEINQKSVLGGACSSEGTRQHKLRKVKEEKDDYSEMNVAVPKSELPRRVVKEMKIKLNRKISLRDENDRVWPASIHSTGKKDRHFLGGGWYDFKRSQNIEEGCKCDFEFVVDKANVARELLVRVRSDSYW</sequence>
<dbReference type="EMBL" id="OY731405">
    <property type="protein sequence ID" value="CAJ1970585.1"/>
    <property type="molecule type" value="Genomic_DNA"/>
</dbReference>
<dbReference type="PROSITE" id="PS50863">
    <property type="entry name" value="B3"/>
    <property type="match status" value="2"/>
</dbReference>
<dbReference type="InterPro" id="IPR003340">
    <property type="entry name" value="B3_DNA-bd"/>
</dbReference>
<feature type="domain" description="TF-B3" evidence="6">
    <location>
        <begin position="31"/>
        <end position="124"/>
    </location>
</feature>
<proteinExistence type="predicted"/>
<dbReference type="InterPro" id="IPR015300">
    <property type="entry name" value="DNA-bd_pseudobarrel_sf"/>
</dbReference>
<dbReference type="Proteomes" id="UP001189624">
    <property type="component" value="Chromosome 8"/>
</dbReference>
<organism evidence="7 8">
    <name type="scientific">Sphenostylis stenocarpa</name>
    <dbReference type="NCBI Taxonomy" id="92480"/>
    <lineage>
        <taxon>Eukaryota</taxon>
        <taxon>Viridiplantae</taxon>
        <taxon>Streptophyta</taxon>
        <taxon>Embryophyta</taxon>
        <taxon>Tracheophyta</taxon>
        <taxon>Spermatophyta</taxon>
        <taxon>Magnoliopsida</taxon>
        <taxon>eudicotyledons</taxon>
        <taxon>Gunneridae</taxon>
        <taxon>Pentapetalae</taxon>
        <taxon>rosids</taxon>
        <taxon>fabids</taxon>
        <taxon>Fabales</taxon>
        <taxon>Fabaceae</taxon>
        <taxon>Papilionoideae</taxon>
        <taxon>50 kb inversion clade</taxon>
        <taxon>NPAAA clade</taxon>
        <taxon>indigoferoid/millettioid clade</taxon>
        <taxon>Phaseoleae</taxon>
        <taxon>Sphenostylis</taxon>
    </lineage>
</organism>
<keyword evidence="4" id="KW-0804">Transcription</keyword>
<keyword evidence="5" id="KW-0539">Nucleus</keyword>
<evidence type="ECO:0000256" key="5">
    <source>
        <dbReference type="ARBA" id="ARBA00023242"/>
    </source>
</evidence>
<keyword evidence="3" id="KW-0238">DNA-binding</keyword>
<dbReference type="InterPro" id="IPR050655">
    <property type="entry name" value="Plant_B3_domain"/>
</dbReference>
<dbReference type="PANTHER" id="PTHR31920:SF149">
    <property type="entry name" value="B3 DOMAIN-CONTAINING PROTEIN OS01G0723500-LIKE ISOFORM X1"/>
    <property type="match status" value="1"/>
</dbReference>
<feature type="domain" description="TF-B3" evidence="6">
    <location>
        <begin position="212"/>
        <end position="295"/>
    </location>
</feature>
<evidence type="ECO:0000256" key="2">
    <source>
        <dbReference type="ARBA" id="ARBA00023015"/>
    </source>
</evidence>
<keyword evidence="2" id="KW-0805">Transcription regulation</keyword>
<name>A0AA86VZW9_9FABA</name>
<evidence type="ECO:0000256" key="1">
    <source>
        <dbReference type="ARBA" id="ARBA00004123"/>
    </source>
</evidence>
<gene>
    <name evidence="7" type="ORF">AYBTSS11_LOCUS22570</name>
</gene>
<dbReference type="CDD" id="cd10017">
    <property type="entry name" value="B3_DNA"/>
    <property type="match status" value="2"/>
</dbReference>
<keyword evidence="8" id="KW-1185">Reference proteome</keyword>
<dbReference type="PANTHER" id="PTHR31920">
    <property type="entry name" value="B3 DOMAIN-CONTAINING"/>
    <property type="match status" value="1"/>
</dbReference>
<reference evidence="7" key="1">
    <citation type="submission" date="2023-10" db="EMBL/GenBank/DDBJ databases">
        <authorList>
            <person name="Domelevo Entfellner J.-B."/>
        </authorList>
    </citation>
    <scope>NUCLEOTIDE SEQUENCE</scope>
</reference>